<dbReference type="EMBL" id="PDJD01000001">
    <property type="protein sequence ID" value="PFG21183.1"/>
    <property type="molecule type" value="Genomic_DNA"/>
</dbReference>
<accession>A0A2A9D3E9</accession>
<comment type="caution">
    <text evidence="1">The sequence shown here is derived from an EMBL/GenBank/DDBJ whole genome shotgun (WGS) entry which is preliminary data.</text>
</comment>
<name>A0A2A9D3E9_9MICO</name>
<proteinExistence type="predicted"/>
<organism evidence="1 2">
    <name type="scientific">Serinibacter salmoneus</name>
    <dbReference type="NCBI Taxonomy" id="556530"/>
    <lineage>
        <taxon>Bacteria</taxon>
        <taxon>Bacillati</taxon>
        <taxon>Actinomycetota</taxon>
        <taxon>Actinomycetes</taxon>
        <taxon>Micrococcales</taxon>
        <taxon>Beutenbergiaceae</taxon>
        <taxon>Serinibacter</taxon>
    </lineage>
</organism>
<gene>
    <name evidence="1" type="ORF">ATL40_2806</name>
</gene>
<reference evidence="1 2" key="1">
    <citation type="submission" date="2017-10" db="EMBL/GenBank/DDBJ databases">
        <title>Sequencing the genomes of 1000 actinobacteria strains.</title>
        <authorList>
            <person name="Klenk H.-P."/>
        </authorList>
    </citation>
    <scope>NUCLEOTIDE SEQUENCE [LARGE SCALE GENOMIC DNA]</scope>
    <source>
        <strain evidence="1 2">DSM 21801</strain>
    </source>
</reference>
<evidence type="ECO:0000313" key="1">
    <source>
        <dbReference type="EMBL" id="PFG21183.1"/>
    </source>
</evidence>
<sequence length="387" mass="40067">MLVATGLALATACTPPDDATHRAVSLGFEDVAGQDRPDLTQIADELAAVEATAVHLAAGRVEWTTFPWPDHPEAWSAAVSEAIEEGGSGDLLGEAITHLAGGGLETQDASPGGPEREVVLTIDALVPSLIAQDATLAGVTANGEASDLFASAAALAEGEVGDRLVAMAEHLARTYRPEAITVTELMFDDATFSEQDLALYRRMTGESDWPRDDGGAIDEEAAEIGAWRSQVLADLLTRMRERVAPHGVALAVDVRADWEDPVRGRAQSGHDLTILGDAVDRFILWNYPGLVGRTGAESADLTAGLAAGGVDPDRVTVSVGLWAAQGEGAGVDADLASSQSGDGVLPVAQFADAVAASATSGVTAVAVTPRSLMTPGHWEALRGLWAP</sequence>
<evidence type="ECO:0000313" key="2">
    <source>
        <dbReference type="Proteomes" id="UP000224915"/>
    </source>
</evidence>
<dbReference type="AlphaFoldDB" id="A0A2A9D3E9"/>
<protein>
    <submittedName>
        <fullName evidence="1">Uncharacterized protein</fullName>
    </submittedName>
</protein>
<keyword evidence="2" id="KW-1185">Reference proteome</keyword>
<dbReference type="Proteomes" id="UP000224915">
    <property type="component" value="Unassembled WGS sequence"/>
</dbReference>